<sequence length="86" mass="9873">NIPRHTRTPITHAPISDQEIRRLLLPQTFAKREADIAIARSMENRRNSNDVSKPWKLKEIVHHTQCRSVTMPESIGPGNKVFPLQP</sequence>
<organism evidence="1 2">
    <name type="scientific">Trifolium medium</name>
    <dbReference type="NCBI Taxonomy" id="97028"/>
    <lineage>
        <taxon>Eukaryota</taxon>
        <taxon>Viridiplantae</taxon>
        <taxon>Streptophyta</taxon>
        <taxon>Embryophyta</taxon>
        <taxon>Tracheophyta</taxon>
        <taxon>Spermatophyta</taxon>
        <taxon>Magnoliopsida</taxon>
        <taxon>eudicotyledons</taxon>
        <taxon>Gunneridae</taxon>
        <taxon>Pentapetalae</taxon>
        <taxon>rosids</taxon>
        <taxon>fabids</taxon>
        <taxon>Fabales</taxon>
        <taxon>Fabaceae</taxon>
        <taxon>Papilionoideae</taxon>
        <taxon>50 kb inversion clade</taxon>
        <taxon>NPAAA clade</taxon>
        <taxon>Hologalegina</taxon>
        <taxon>IRL clade</taxon>
        <taxon>Trifolieae</taxon>
        <taxon>Trifolium</taxon>
    </lineage>
</organism>
<reference evidence="1 2" key="1">
    <citation type="journal article" date="2018" name="Front. Plant Sci.">
        <title>Red Clover (Trifolium pratense) and Zigzag Clover (T. medium) - A Picture of Genomic Similarities and Differences.</title>
        <authorList>
            <person name="Dluhosova J."/>
            <person name="Istvanek J."/>
            <person name="Nedelnik J."/>
            <person name="Repkova J."/>
        </authorList>
    </citation>
    <scope>NUCLEOTIDE SEQUENCE [LARGE SCALE GENOMIC DNA]</scope>
    <source>
        <strain evidence="2">cv. 10/8</strain>
        <tissue evidence="1">Leaf</tissue>
    </source>
</reference>
<comment type="caution">
    <text evidence="1">The sequence shown here is derived from an EMBL/GenBank/DDBJ whole genome shotgun (WGS) entry which is preliminary data.</text>
</comment>
<dbReference type="Proteomes" id="UP000265520">
    <property type="component" value="Unassembled WGS sequence"/>
</dbReference>
<protein>
    <submittedName>
        <fullName evidence="1">Uncharacterized protein</fullName>
    </submittedName>
</protein>
<proteinExistence type="predicted"/>
<dbReference type="EMBL" id="LXQA010108695">
    <property type="protein sequence ID" value="MCI18138.1"/>
    <property type="molecule type" value="Genomic_DNA"/>
</dbReference>
<dbReference type="AlphaFoldDB" id="A0A392Q231"/>
<name>A0A392Q231_9FABA</name>
<accession>A0A392Q231</accession>
<feature type="non-terminal residue" evidence="1">
    <location>
        <position position="1"/>
    </location>
</feature>
<keyword evidence="2" id="KW-1185">Reference proteome</keyword>
<evidence type="ECO:0000313" key="2">
    <source>
        <dbReference type="Proteomes" id="UP000265520"/>
    </source>
</evidence>
<evidence type="ECO:0000313" key="1">
    <source>
        <dbReference type="EMBL" id="MCI18138.1"/>
    </source>
</evidence>